<dbReference type="STRING" id="364199.SAMN04489858_108155"/>
<sequence>MAVIAQAQNVVAEAGLRGRIMVAIQRMQENRARRAVYRQTLRELNALTTRDLNDLGISRSMITRLAREAAYGESA</sequence>
<dbReference type="AlphaFoldDB" id="A0A1I0GK74"/>
<reference evidence="2 3" key="1">
    <citation type="submission" date="2016-10" db="EMBL/GenBank/DDBJ databases">
        <authorList>
            <person name="de Groot N.N."/>
        </authorList>
    </citation>
    <scope>NUCLEOTIDE SEQUENCE [LARGE SCALE GENOMIC DNA]</scope>
    <source>
        <strain evidence="2 3">DSM 17862</strain>
    </source>
</reference>
<dbReference type="Proteomes" id="UP000199180">
    <property type="component" value="Unassembled WGS sequence"/>
</dbReference>
<feature type="domain" description="YjiS-like" evidence="1">
    <location>
        <begin position="31"/>
        <end position="62"/>
    </location>
</feature>
<dbReference type="EMBL" id="FOHO01000008">
    <property type="protein sequence ID" value="SET70775.1"/>
    <property type="molecule type" value="Genomic_DNA"/>
</dbReference>
<dbReference type="Pfam" id="PF06568">
    <property type="entry name" value="YjiS-like"/>
    <property type="match status" value="1"/>
</dbReference>
<gene>
    <name evidence="2" type="ORF">SAMN04489858_108155</name>
</gene>
<protein>
    <recommendedName>
        <fullName evidence="1">YjiS-like domain-containing protein</fullName>
    </recommendedName>
</protein>
<keyword evidence="3" id="KW-1185">Reference proteome</keyword>
<dbReference type="InterPro" id="IPR009506">
    <property type="entry name" value="YjiS-like"/>
</dbReference>
<name>A0A1I0GK74_9RHOB</name>
<dbReference type="RefSeq" id="WP_425438983.1">
    <property type="nucleotide sequence ID" value="NZ_FOHO01000008.1"/>
</dbReference>
<evidence type="ECO:0000259" key="1">
    <source>
        <dbReference type="Pfam" id="PF06568"/>
    </source>
</evidence>
<accession>A0A1I0GK74</accession>
<proteinExistence type="predicted"/>
<evidence type="ECO:0000313" key="3">
    <source>
        <dbReference type="Proteomes" id="UP000199180"/>
    </source>
</evidence>
<evidence type="ECO:0000313" key="2">
    <source>
        <dbReference type="EMBL" id="SET70775.1"/>
    </source>
</evidence>
<organism evidence="2 3">
    <name type="scientific">Paracoccus homiensis</name>
    <dbReference type="NCBI Taxonomy" id="364199"/>
    <lineage>
        <taxon>Bacteria</taxon>
        <taxon>Pseudomonadati</taxon>
        <taxon>Pseudomonadota</taxon>
        <taxon>Alphaproteobacteria</taxon>
        <taxon>Rhodobacterales</taxon>
        <taxon>Paracoccaceae</taxon>
        <taxon>Paracoccus</taxon>
    </lineage>
</organism>